<gene>
    <name evidence="2" type="ORF">AVDCRST_MAG82-1406</name>
</gene>
<dbReference type="AlphaFoldDB" id="A0A6J4PPR1"/>
<evidence type="ECO:0000256" key="1">
    <source>
        <dbReference type="SAM" id="MobiDB-lite"/>
    </source>
</evidence>
<proteinExistence type="predicted"/>
<feature type="non-terminal residue" evidence="2">
    <location>
        <position position="1"/>
    </location>
</feature>
<reference evidence="2" key="1">
    <citation type="submission" date="2020-02" db="EMBL/GenBank/DDBJ databases">
        <authorList>
            <person name="Meier V. D."/>
        </authorList>
    </citation>
    <scope>NUCLEOTIDE SEQUENCE</scope>
    <source>
        <strain evidence="2">AVDCRST_MAG82</strain>
    </source>
</reference>
<sequence>ERHDTLYLRGRGPGWLLPAHRGGTATLRLPRGRLGRIVTGRGQPAQPARERVEPDEEPGVEPPDPALELGFESHFVRALSHRRAPDAHAFLAWCGALLSLDLTARAALPGPVPGPLGRLRFAPLRRRFEHERSAAPVADGAALEALAGGYQVGRGSGVRGSGRRSRGGGVRGLCSTPRALRSARLHDIL</sequence>
<dbReference type="EMBL" id="CADCVA010000196">
    <property type="protein sequence ID" value="CAA9420616.1"/>
    <property type="molecule type" value="Genomic_DNA"/>
</dbReference>
<evidence type="ECO:0000313" key="2">
    <source>
        <dbReference type="EMBL" id="CAA9420616.1"/>
    </source>
</evidence>
<accession>A0A6J4PPR1</accession>
<organism evidence="2">
    <name type="scientific">uncultured Rubrobacteraceae bacterium</name>
    <dbReference type="NCBI Taxonomy" id="349277"/>
    <lineage>
        <taxon>Bacteria</taxon>
        <taxon>Bacillati</taxon>
        <taxon>Actinomycetota</taxon>
        <taxon>Rubrobacteria</taxon>
        <taxon>Rubrobacterales</taxon>
        <taxon>Rubrobacteraceae</taxon>
        <taxon>environmental samples</taxon>
    </lineage>
</organism>
<keyword evidence="2" id="KW-0378">Hydrolase</keyword>
<feature type="region of interest" description="Disordered" evidence="1">
    <location>
        <begin position="36"/>
        <end position="62"/>
    </location>
</feature>
<feature type="non-terminal residue" evidence="2">
    <location>
        <position position="189"/>
    </location>
</feature>
<protein>
    <submittedName>
        <fullName evidence="2">Membrane-bound metal-dependent hydrolase YdjM, induced during SOS response</fullName>
    </submittedName>
</protein>
<dbReference type="GO" id="GO:0016787">
    <property type="term" value="F:hydrolase activity"/>
    <property type="evidence" value="ECO:0007669"/>
    <property type="project" value="UniProtKB-KW"/>
</dbReference>
<name>A0A6J4PPR1_9ACTN</name>